<keyword evidence="3" id="KW-1185">Reference proteome</keyword>
<comment type="caution">
    <text evidence="1">The sequence shown here is derived from an EMBL/GenBank/DDBJ whole genome shotgun (WGS) entry which is preliminary data.</text>
</comment>
<protein>
    <submittedName>
        <fullName evidence="1">Uncharacterized protein</fullName>
    </submittedName>
</protein>
<reference evidence="1 3" key="1">
    <citation type="submission" date="2022-05" db="EMBL/GenBank/DDBJ databases">
        <authorList>
            <consortium name="Genoscope - CEA"/>
            <person name="William W."/>
        </authorList>
    </citation>
    <scope>NUCLEOTIDE SEQUENCE [LARGE SCALE GENOMIC DNA]</scope>
</reference>
<dbReference type="Proteomes" id="UP001159427">
    <property type="component" value="Unassembled WGS sequence"/>
</dbReference>
<sequence>MVKLAHPCVKSFLDGICSMGKSEMKDKPHSELGSWKKAVTTSDGCWLIRGLHSQCCTFVVINFLTECTLYYGHSVMRGSNNIYDSDLWKGTSKAVEGHLAEVCFTKAKEEGMVVAINWQDADSLSAKSFHFVFPDNSLSRVMLCGGHVGRAHGNNLKEYKEKKSVDLSVVATHQKDCPELGKAKCECAGKRAHSKTCGCMSDEFLARVKSNHFSALN</sequence>
<name>A0ABN8N2I4_9CNID</name>
<proteinExistence type="predicted"/>
<organism evidence="1 3">
    <name type="scientific">Porites evermanni</name>
    <dbReference type="NCBI Taxonomy" id="104178"/>
    <lineage>
        <taxon>Eukaryota</taxon>
        <taxon>Metazoa</taxon>
        <taxon>Cnidaria</taxon>
        <taxon>Anthozoa</taxon>
        <taxon>Hexacorallia</taxon>
        <taxon>Scleractinia</taxon>
        <taxon>Fungiina</taxon>
        <taxon>Poritidae</taxon>
        <taxon>Porites</taxon>
    </lineage>
</organism>
<dbReference type="EMBL" id="CALNXI010004593">
    <property type="protein sequence ID" value="CAH3196129.1"/>
    <property type="molecule type" value="Genomic_DNA"/>
</dbReference>
<dbReference type="EMBL" id="CALNXI010000732">
    <property type="protein sequence ID" value="CAH3041564.1"/>
    <property type="molecule type" value="Genomic_DNA"/>
</dbReference>
<accession>A0ABN8N2I4</accession>
<evidence type="ECO:0000313" key="2">
    <source>
        <dbReference type="EMBL" id="CAH3196129.1"/>
    </source>
</evidence>
<gene>
    <name evidence="2" type="ORF">PEVE_00031850</name>
    <name evidence="1" type="ORF">PEVE_00040346</name>
</gene>
<dbReference type="PANTHER" id="PTHR34485:SF2">
    <property type="entry name" value="PROLINE RICH, LACRIMAL 1"/>
    <property type="match status" value="1"/>
</dbReference>
<evidence type="ECO:0000313" key="1">
    <source>
        <dbReference type="EMBL" id="CAH3041564.1"/>
    </source>
</evidence>
<evidence type="ECO:0000313" key="3">
    <source>
        <dbReference type="Proteomes" id="UP001159427"/>
    </source>
</evidence>
<dbReference type="PANTHER" id="PTHR34485">
    <property type="entry name" value="PROLINE-RICH, LACRIMAL 1"/>
    <property type="match status" value="1"/>
</dbReference>